<evidence type="ECO:0000313" key="2">
    <source>
        <dbReference type="Proteomes" id="UP001377168"/>
    </source>
</evidence>
<accession>A0ACC6Q8X2</accession>
<comment type="caution">
    <text evidence="1">The sequence shown here is derived from an EMBL/GenBank/DDBJ whole genome shotgun (WGS) entry which is preliminary data.</text>
</comment>
<keyword evidence="2" id="KW-1185">Reference proteome</keyword>
<name>A0ACC6Q8X2_9ACTN</name>
<evidence type="ECO:0000313" key="1">
    <source>
        <dbReference type="EMBL" id="MEJ8640016.1"/>
    </source>
</evidence>
<dbReference type="Proteomes" id="UP001377168">
    <property type="component" value="Unassembled WGS sequence"/>
</dbReference>
<reference evidence="1" key="1">
    <citation type="submission" date="2024-03" db="EMBL/GenBank/DDBJ databases">
        <title>Novel Streptomyces species of biotechnological and ecological value are a feature of Machair soil.</title>
        <authorList>
            <person name="Prole J.R."/>
            <person name="Goodfellow M."/>
            <person name="Allenby N."/>
            <person name="Ward A.C."/>
        </authorList>
    </citation>
    <scope>NUCLEOTIDE SEQUENCE</scope>
    <source>
        <strain evidence="1">MS2.AVA.5</strain>
    </source>
</reference>
<organism evidence="1 2">
    <name type="scientific">Streptomyces achmelvichensis</name>
    <dbReference type="NCBI Taxonomy" id="3134111"/>
    <lineage>
        <taxon>Bacteria</taxon>
        <taxon>Bacillati</taxon>
        <taxon>Actinomycetota</taxon>
        <taxon>Actinomycetes</taxon>
        <taxon>Kitasatosporales</taxon>
        <taxon>Streptomycetaceae</taxon>
        <taxon>Streptomyces</taxon>
    </lineage>
</organism>
<sequence length="75" mass="8247">MRSASKHPLFFAFVGYGGKIDFLRKLDNLTGRDVDNASHFPAPDPQNVPDAALYDGITEQFGPWLTQARAAGIVR</sequence>
<protein>
    <submittedName>
        <fullName evidence="1">VWA domain-containing protein</fullName>
    </submittedName>
</protein>
<dbReference type="EMBL" id="JBBKAJ010000038">
    <property type="protein sequence ID" value="MEJ8640016.1"/>
    <property type="molecule type" value="Genomic_DNA"/>
</dbReference>
<gene>
    <name evidence="1" type="ORF">WKI67_42710</name>
</gene>
<proteinExistence type="predicted"/>